<gene>
    <name evidence="1" type="ORF">sS8_5172</name>
</gene>
<dbReference type="AlphaFoldDB" id="A0A250L023"/>
<name>A0A250L023_9GAMM</name>
<reference evidence="1 2" key="1">
    <citation type="submission" date="2016-12" db="EMBL/GenBank/DDBJ databases">
        <title>Genome sequencing of Methylocaldum marinum.</title>
        <authorList>
            <person name="Takeuchi M."/>
            <person name="Kamagata Y."/>
            <person name="Hiraoka S."/>
            <person name="Oshima K."/>
            <person name="Hattori M."/>
            <person name="Iwasaki W."/>
        </authorList>
    </citation>
    <scope>NUCLEOTIDE SEQUENCE [LARGE SCALE GENOMIC DNA]</scope>
    <source>
        <strain evidence="1 2">S8</strain>
    </source>
</reference>
<evidence type="ECO:0000313" key="2">
    <source>
        <dbReference type="Proteomes" id="UP000266313"/>
    </source>
</evidence>
<proteinExistence type="predicted"/>
<evidence type="ECO:0000313" key="1">
    <source>
        <dbReference type="EMBL" id="BBA37094.1"/>
    </source>
</evidence>
<sequence length="59" mass="6760">MKAIWNKPRPINPALKYPIDSVRAELVEAPSRAPFDKLRANVIVSRVNNTPYPQDCDPW</sequence>
<keyword evidence="2" id="KW-1185">Reference proteome</keyword>
<protein>
    <submittedName>
        <fullName evidence="1">Uncharacterized protein</fullName>
    </submittedName>
</protein>
<dbReference type="Proteomes" id="UP000266313">
    <property type="component" value="Chromosome"/>
</dbReference>
<dbReference type="KEGG" id="mmai:sS8_5172"/>
<organism evidence="1 2">
    <name type="scientific">Methylocaldum marinum</name>
    <dbReference type="NCBI Taxonomy" id="1432792"/>
    <lineage>
        <taxon>Bacteria</taxon>
        <taxon>Pseudomonadati</taxon>
        <taxon>Pseudomonadota</taxon>
        <taxon>Gammaproteobacteria</taxon>
        <taxon>Methylococcales</taxon>
        <taxon>Methylococcaceae</taxon>
        <taxon>Methylocaldum</taxon>
    </lineage>
</organism>
<dbReference type="EMBL" id="AP017928">
    <property type="protein sequence ID" value="BBA37094.1"/>
    <property type="molecule type" value="Genomic_DNA"/>
</dbReference>
<accession>A0A250L023</accession>